<evidence type="ECO:0000313" key="1">
    <source>
        <dbReference type="EMBL" id="KAI0037540.1"/>
    </source>
</evidence>
<evidence type="ECO:0000313" key="2">
    <source>
        <dbReference type="Proteomes" id="UP000814033"/>
    </source>
</evidence>
<name>A0ACB8R0G9_9AGAM</name>
<accession>A0ACB8R0G9</accession>
<keyword evidence="2" id="KW-1185">Reference proteome</keyword>
<reference evidence="1" key="1">
    <citation type="submission" date="2021-02" db="EMBL/GenBank/DDBJ databases">
        <authorList>
            <consortium name="DOE Joint Genome Institute"/>
            <person name="Ahrendt S."/>
            <person name="Looney B.P."/>
            <person name="Miyauchi S."/>
            <person name="Morin E."/>
            <person name="Drula E."/>
            <person name="Courty P.E."/>
            <person name="Chicoki N."/>
            <person name="Fauchery L."/>
            <person name="Kohler A."/>
            <person name="Kuo A."/>
            <person name="Labutti K."/>
            <person name="Pangilinan J."/>
            <person name="Lipzen A."/>
            <person name="Riley R."/>
            <person name="Andreopoulos W."/>
            <person name="He G."/>
            <person name="Johnson J."/>
            <person name="Barry K.W."/>
            <person name="Grigoriev I.V."/>
            <person name="Nagy L."/>
            <person name="Hibbett D."/>
            <person name="Henrissat B."/>
            <person name="Matheny P.B."/>
            <person name="Labbe J."/>
            <person name="Martin F."/>
        </authorList>
    </citation>
    <scope>NUCLEOTIDE SEQUENCE</scope>
    <source>
        <strain evidence="1">FP105234-sp</strain>
    </source>
</reference>
<gene>
    <name evidence="1" type="ORF">FA95DRAFT_84777</name>
</gene>
<organism evidence="1 2">
    <name type="scientific">Auriscalpium vulgare</name>
    <dbReference type="NCBI Taxonomy" id="40419"/>
    <lineage>
        <taxon>Eukaryota</taxon>
        <taxon>Fungi</taxon>
        <taxon>Dikarya</taxon>
        <taxon>Basidiomycota</taxon>
        <taxon>Agaricomycotina</taxon>
        <taxon>Agaricomycetes</taxon>
        <taxon>Russulales</taxon>
        <taxon>Auriscalpiaceae</taxon>
        <taxon>Auriscalpium</taxon>
    </lineage>
</organism>
<dbReference type="Proteomes" id="UP000814033">
    <property type="component" value="Unassembled WGS sequence"/>
</dbReference>
<sequence>MGRLSFRKFLASQWDPVPLVEHDLSGKTVLVVGANTGLGLEAAKHFASMGPKHLVLACRSLKRGEAAAAAIKSATGFDGVAVRIVDLAVFSSVIDFAEAFEKEFGQLDIHVINAATATGLYEQTVDGWESSLQINVLSCLLLSVLLLPASLKAAAPSARARVVVVSSEVHAWYTVAEDELANPRPLELYNDKAYCTPETMKGRYRLSKLLDVFITREFASRISADSPLVVNTVNPGFCKTELARNIPFPASVGMKLFQFFVARTAEMGSRVLVWGALGGRNRERDLHGAYISDGAVNEPSDFVLSDEGMQMQQRIWDESVEVLSAVSPRFKELAAVHLKN</sequence>
<reference evidence="1" key="2">
    <citation type="journal article" date="2022" name="New Phytol.">
        <title>Evolutionary transition to the ectomycorrhizal habit in the genomes of a hyperdiverse lineage of mushroom-forming fungi.</title>
        <authorList>
            <person name="Looney B."/>
            <person name="Miyauchi S."/>
            <person name="Morin E."/>
            <person name="Drula E."/>
            <person name="Courty P.E."/>
            <person name="Kohler A."/>
            <person name="Kuo A."/>
            <person name="LaButti K."/>
            <person name="Pangilinan J."/>
            <person name="Lipzen A."/>
            <person name="Riley R."/>
            <person name="Andreopoulos W."/>
            <person name="He G."/>
            <person name="Johnson J."/>
            <person name="Nolan M."/>
            <person name="Tritt A."/>
            <person name="Barry K.W."/>
            <person name="Grigoriev I.V."/>
            <person name="Nagy L.G."/>
            <person name="Hibbett D."/>
            <person name="Henrissat B."/>
            <person name="Matheny P.B."/>
            <person name="Labbe J."/>
            <person name="Martin F.M."/>
        </authorList>
    </citation>
    <scope>NUCLEOTIDE SEQUENCE</scope>
    <source>
        <strain evidence="1">FP105234-sp</strain>
    </source>
</reference>
<protein>
    <submittedName>
        <fullName evidence="1">NAD(P)-binding protein</fullName>
    </submittedName>
</protein>
<dbReference type="EMBL" id="MU276874">
    <property type="protein sequence ID" value="KAI0037540.1"/>
    <property type="molecule type" value="Genomic_DNA"/>
</dbReference>
<comment type="caution">
    <text evidence="1">The sequence shown here is derived from an EMBL/GenBank/DDBJ whole genome shotgun (WGS) entry which is preliminary data.</text>
</comment>
<proteinExistence type="predicted"/>